<dbReference type="RefSeq" id="WP_092364482.1">
    <property type="nucleotide sequence ID" value="NZ_FNBM01000001.1"/>
</dbReference>
<dbReference type="OrthoDB" id="6889611at2"/>
<dbReference type="Proteomes" id="UP000243378">
    <property type="component" value="Unassembled WGS sequence"/>
</dbReference>
<accession>A0A1G7HEL7</accession>
<dbReference type="AlphaFoldDB" id="A0A1G7HEL7"/>
<reference evidence="1 2" key="1">
    <citation type="submission" date="2016-10" db="EMBL/GenBank/DDBJ databases">
        <authorList>
            <person name="de Groot N.N."/>
        </authorList>
    </citation>
    <scope>NUCLEOTIDE SEQUENCE [LARGE SCALE GENOMIC DNA]</scope>
    <source>
        <strain evidence="1 2">LMG 25475</strain>
    </source>
</reference>
<evidence type="ECO:0000313" key="1">
    <source>
        <dbReference type="EMBL" id="SDE98818.1"/>
    </source>
</evidence>
<proteinExistence type="predicted"/>
<sequence length="117" mass="13020">MTAVAIDILAAALPNHEISLTPRPDGKFLLTVVKDGATKFIRAIDHKSVTDEVELRALAHEFERDEKLVSGEISWKGTGARWVRRKLPTFTGAPVSPTAAKMMWSRRSLDLRQRPTA</sequence>
<protein>
    <recommendedName>
        <fullName evidence="3">DUF3509 domain-containing protein</fullName>
    </recommendedName>
</protein>
<evidence type="ECO:0000313" key="2">
    <source>
        <dbReference type="Proteomes" id="UP000243378"/>
    </source>
</evidence>
<gene>
    <name evidence="1" type="ORF">SAMN05216381_0617</name>
</gene>
<organism evidence="1 2">
    <name type="scientific">Phytopseudomonas seleniipraecipitans</name>
    <dbReference type="NCBI Taxonomy" id="640205"/>
    <lineage>
        <taxon>Bacteria</taxon>
        <taxon>Pseudomonadati</taxon>
        <taxon>Pseudomonadota</taxon>
        <taxon>Gammaproteobacteria</taxon>
        <taxon>Pseudomonadales</taxon>
        <taxon>Pseudomonadaceae</taxon>
        <taxon>Phytopseudomonas</taxon>
    </lineage>
</organism>
<dbReference type="EMBL" id="FNBM01000001">
    <property type="protein sequence ID" value="SDE98818.1"/>
    <property type="molecule type" value="Genomic_DNA"/>
</dbReference>
<evidence type="ECO:0008006" key="3">
    <source>
        <dbReference type="Google" id="ProtNLM"/>
    </source>
</evidence>
<name>A0A1G7HEL7_9GAMM</name>